<evidence type="ECO:0000256" key="1">
    <source>
        <dbReference type="ARBA" id="ARBA00022747"/>
    </source>
</evidence>
<dbReference type="AlphaFoldDB" id="A0A0P7ZJN3"/>
<dbReference type="EMBL" id="LKCM01000008">
    <property type="protein sequence ID" value="KPQ45351.1"/>
    <property type="molecule type" value="Genomic_DNA"/>
</dbReference>
<feature type="region of interest" description="Disordered" evidence="3">
    <location>
        <begin position="76"/>
        <end position="106"/>
    </location>
</feature>
<comment type="caution">
    <text evidence="4">The sequence shown here is derived from an EMBL/GenBank/DDBJ whole genome shotgun (WGS) entry which is preliminary data.</text>
</comment>
<feature type="compositionally biased region" description="Low complexity" evidence="3">
    <location>
        <begin position="81"/>
        <end position="90"/>
    </location>
</feature>
<reference evidence="4 5" key="1">
    <citation type="submission" date="2015-09" db="EMBL/GenBank/DDBJ databases">
        <title>A metagenomics-based metabolic model of nitrate-dependent anaerobic oxidation of methane by Methanoperedens-like archaea.</title>
        <authorList>
            <person name="Arshad A."/>
            <person name="Speth D.R."/>
            <person name="De Graaf R.M."/>
            <person name="Op Den Camp H.J."/>
            <person name="Jetten M.S."/>
            <person name="Welte C.U."/>
        </authorList>
    </citation>
    <scope>NUCLEOTIDE SEQUENCE [LARGE SCALE GENOMIC DNA]</scope>
</reference>
<protein>
    <submittedName>
        <fullName evidence="4">Type I restriction-modification system specificity subunit</fullName>
    </submittedName>
</protein>
<accession>A0A0P7ZJN3</accession>
<dbReference type="GO" id="GO:0009307">
    <property type="term" value="P:DNA restriction-modification system"/>
    <property type="evidence" value="ECO:0007669"/>
    <property type="project" value="UniProtKB-KW"/>
</dbReference>
<gene>
    <name evidence="4" type="ORF">MPEBLZ_00025</name>
</gene>
<evidence type="ECO:0000313" key="4">
    <source>
        <dbReference type="EMBL" id="KPQ45351.1"/>
    </source>
</evidence>
<evidence type="ECO:0000313" key="5">
    <source>
        <dbReference type="Proteomes" id="UP000050360"/>
    </source>
</evidence>
<organism evidence="4 5">
    <name type="scientific">Candidatus Methanoperedens nitratireducens</name>
    <dbReference type="NCBI Taxonomy" id="1392998"/>
    <lineage>
        <taxon>Archaea</taxon>
        <taxon>Methanobacteriati</taxon>
        <taxon>Methanobacteriota</taxon>
        <taxon>Stenosarchaea group</taxon>
        <taxon>Methanomicrobia</taxon>
        <taxon>Methanosarcinales</taxon>
        <taxon>ANME-2 cluster</taxon>
        <taxon>Candidatus Methanoperedentaceae</taxon>
        <taxon>Candidatus Methanoperedens</taxon>
    </lineage>
</organism>
<keyword evidence="2" id="KW-0238">DNA-binding</keyword>
<sequence>MQNGKIAIADGLANSIGFGSTEFHVLRPGPKIIGRWLYILMRHKDFRKDAETHFKGTQGNSVCHRAFYIKKLFQSRPFPNSSVSSPTSRSFRQRWTHSGASRQKPAPNWNALLPAVLDRAFKGEL</sequence>
<dbReference type="Gene3D" id="3.90.220.20">
    <property type="entry name" value="DNA methylase specificity domains"/>
    <property type="match status" value="1"/>
</dbReference>
<dbReference type="PATRIC" id="fig|1719120.3.peg.27"/>
<evidence type="ECO:0000256" key="3">
    <source>
        <dbReference type="SAM" id="MobiDB-lite"/>
    </source>
</evidence>
<keyword evidence="1" id="KW-0680">Restriction system</keyword>
<dbReference type="GO" id="GO:0003677">
    <property type="term" value="F:DNA binding"/>
    <property type="evidence" value="ECO:0007669"/>
    <property type="project" value="UniProtKB-KW"/>
</dbReference>
<dbReference type="Proteomes" id="UP000050360">
    <property type="component" value="Unassembled WGS sequence"/>
</dbReference>
<evidence type="ECO:0000256" key="2">
    <source>
        <dbReference type="ARBA" id="ARBA00023125"/>
    </source>
</evidence>
<proteinExistence type="predicted"/>
<name>A0A0P7ZJN3_9EURY</name>
<dbReference type="InterPro" id="IPR044946">
    <property type="entry name" value="Restrct_endonuc_typeI_TRD_sf"/>
</dbReference>